<accession>A0A926EY72</accession>
<comment type="caution">
    <text evidence="3">The sequence shown here is derived from an EMBL/GenBank/DDBJ whole genome shotgun (WGS) entry which is preliminary data.</text>
</comment>
<keyword evidence="4" id="KW-1185">Reference proteome</keyword>
<evidence type="ECO:0000313" key="4">
    <source>
        <dbReference type="Proteomes" id="UP000651085"/>
    </source>
</evidence>
<evidence type="ECO:0000313" key="3">
    <source>
        <dbReference type="EMBL" id="MBC8592098.1"/>
    </source>
</evidence>
<dbReference type="PANTHER" id="PTHR22916:SF3">
    <property type="entry name" value="UDP-GLCNAC:BETAGAL BETA-1,3-N-ACETYLGLUCOSAMINYLTRANSFERASE-LIKE PROTEIN 1"/>
    <property type="match status" value="1"/>
</dbReference>
<gene>
    <name evidence="3" type="ORF">H8744_02335</name>
</gene>
<organism evidence="3 4">
    <name type="scientific">Jilunia laotingensis</name>
    <dbReference type="NCBI Taxonomy" id="2763675"/>
    <lineage>
        <taxon>Bacteria</taxon>
        <taxon>Pseudomonadati</taxon>
        <taxon>Bacteroidota</taxon>
        <taxon>Bacteroidia</taxon>
        <taxon>Bacteroidales</taxon>
        <taxon>Bacteroidaceae</taxon>
        <taxon>Jilunia</taxon>
    </lineage>
</organism>
<dbReference type="AlphaFoldDB" id="A0A926EY72"/>
<feature type="domain" description="Glycosyltransferase 2-like" evidence="2">
    <location>
        <begin position="11"/>
        <end position="132"/>
    </location>
</feature>
<dbReference type="Gene3D" id="3.90.550.10">
    <property type="entry name" value="Spore Coat Polysaccharide Biosynthesis Protein SpsA, Chain A"/>
    <property type="match status" value="1"/>
</dbReference>
<dbReference type="InterPro" id="IPR001173">
    <property type="entry name" value="Glyco_trans_2-like"/>
</dbReference>
<dbReference type="Pfam" id="PF00535">
    <property type="entry name" value="Glycos_transf_2"/>
    <property type="match status" value="1"/>
</dbReference>
<sequence length="277" mass="31761">MRITLIQTAGNRRNELIRFISTLHLQLHDASFDIEYIFVDQADNRDLFVDIEKRLHFVYIKTDKCSLSHARNLAIPKITGDIVSFPDDDCWYPKNLLKKVIDVFMDNIYDGVTGVVTNENGIKYNKYPVSSKELSRNNLCGASSICMFLKYDKSLTFDENIGVGSKYGIGSGEESDYLIRYMGKNHKVLFTPLLIVHHPIHALSRTDKYLQKTYLYAIGTGYIAKKNHLNMLYIFSLLFRPSLGILLFLLKADFYMAKRSLSILRGRIKGLATPIIK</sequence>
<proteinExistence type="predicted"/>
<keyword evidence="1" id="KW-0812">Transmembrane</keyword>
<keyword evidence="1" id="KW-0472">Membrane</keyword>
<feature type="transmembrane region" description="Helical" evidence="1">
    <location>
        <begin position="231"/>
        <end position="250"/>
    </location>
</feature>
<keyword evidence="1" id="KW-1133">Transmembrane helix</keyword>
<name>A0A926EY72_9BACT</name>
<evidence type="ECO:0000256" key="1">
    <source>
        <dbReference type="SAM" id="Phobius"/>
    </source>
</evidence>
<protein>
    <submittedName>
        <fullName evidence="3">Glycosyltransferase family 2 protein</fullName>
    </submittedName>
</protein>
<dbReference type="SUPFAM" id="SSF53448">
    <property type="entry name" value="Nucleotide-diphospho-sugar transferases"/>
    <property type="match status" value="1"/>
</dbReference>
<dbReference type="Proteomes" id="UP000651085">
    <property type="component" value="Unassembled WGS sequence"/>
</dbReference>
<dbReference type="RefSeq" id="WP_262433314.1">
    <property type="nucleotide sequence ID" value="NZ_JACRTF010000001.1"/>
</dbReference>
<dbReference type="PANTHER" id="PTHR22916">
    <property type="entry name" value="GLYCOSYLTRANSFERASE"/>
    <property type="match status" value="1"/>
</dbReference>
<dbReference type="CDD" id="cd00761">
    <property type="entry name" value="Glyco_tranf_GTA_type"/>
    <property type="match status" value="1"/>
</dbReference>
<dbReference type="InterPro" id="IPR029044">
    <property type="entry name" value="Nucleotide-diphossugar_trans"/>
</dbReference>
<dbReference type="EMBL" id="JACRTF010000001">
    <property type="protein sequence ID" value="MBC8592098.1"/>
    <property type="molecule type" value="Genomic_DNA"/>
</dbReference>
<reference evidence="3" key="1">
    <citation type="submission" date="2020-08" db="EMBL/GenBank/DDBJ databases">
        <title>Genome public.</title>
        <authorList>
            <person name="Liu C."/>
            <person name="Sun Q."/>
        </authorList>
    </citation>
    <scope>NUCLEOTIDE SEQUENCE</scope>
    <source>
        <strain evidence="3">N12</strain>
    </source>
</reference>
<evidence type="ECO:0000259" key="2">
    <source>
        <dbReference type="Pfam" id="PF00535"/>
    </source>
</evidence>
<dbReference type="GO" id="GO:0016758">
    <property type="term" value="F:hexosyltransferase activity"/>
    <property type="evidence" value="ECO:0007669"/>
    <property type="project" value="UniProtKB-ARBA"/>
</dbReference>